<keyword evidence="4" id="KW-0238">DNA-binding</keyword>
<dbReference type="SUPFAM" id="SSF88659">
    <property type="entry name" value="Sigma3 and sigma4 domains of RNA polymerase sigma factors"/>
    <property type="match status" value="1"/>
</dbReference>
<evidence type="ECO:0000313" key="8">
    <source>
        <dbReference type="EMBL" id="GAA4413588.1"/>
    </source>
</evidence>
<evidence type="ECO:0000259" key="6">
    <source>
        <dbReference type="Pfam" id="PF04542"/>
    </source>
</evidence>
<keyword evidence="5" id="KW-0804">Transcription</keyword>
<evidence type="ECO:0000256" key="2">
    <source>
        <dbReference type="ARBA" id="ARBA00023015"/>
    </source>
</evidence>
<dbReference type="InterPro" id="IPR013249">
    <property type="entry name" value="RNA_pol_sigma70_r4_t2"/>
</dbReference>
<dbReference type="Gene3D" id="1.10.10.10">
    <property type="entry name" value="Winged helix-like DNA-binding domain superfamily/Winged helix DNA-binding domain"/>
    <property type="match status" value="1"/>
</dbReference>
<dbReference type="SUPFAM" id="SSF88946">
    <property type="entry name" value="Sigma2 domain of RNA polymerase sigma factors"/>
    <property type="match status" value="1"/>
</dbReference>
<feature type="domain" description="RNA polymerase sigma factor 70 region 4 type 2" evidence="7">
    <location>
        <begin position="115"/>
        <end position="165"/>
    </location>
</feature>
<feature type="domain" description="RNA polymerase sigma-70 region 2" evidence="6">
    <location>
        <begin position="24"/>
        <end position="90"/>
    </location>
</feature>
<dbReference type="InterPro" id="IPR014284">
    <property type="entry name" value="RNA_pol_sigma-70_dom"/>
</dbReference>
<dbReference type="InterPro" id="IPR013325">
    <property type="entry name" value="RNA_pol_sigma_r2"/>
</dbReference>
<keyword evidence="3" id="KW-0731">Sigma factor</keyword>
<comment type="caution">
    <text evidence="8">The sequence shown here is derived from an EMBL/GenBank/DDBJ whole genome shotgun (WGS) entry which is preliminary data.</text>
</comment>
<gene>
    <name evidence="8" type="ORF">GCM10023187_42050</name>
</gene>
<dbReference type="InterPro" id="IPR036388">
    <property type="entry name" value="WH-like_DNA-bd_sf"/>
</dbReference>
<dbReference type="NCBIfam" id="TIGR02937">
    <property type="entry name" value="sigma70-ECF"/>
    <property type="match status" value="1"/>
</dbReference>
<protein>
    <submittedName>
        <fullName evidence="8">RNA polymerase sigma factor</fullName>
    </submittedName>
</protein>
<dbReference type="PANTHER" id="PTHR43133">
    <property type="entry name" value="RNA POLYMERASE ECF-TYPE SIGMA FACTO"/>
    <property type="match status" value="1"/>
</dbReference>
<evidence type="ECO:0000259" key="7">
    <source>
        <dbReference type="Pfam" id="PF08281"/>
    </source>
</evidence>
<accession>A0ABP8KRT4</accession>
<sequence length="176" mass="20827">MKLSYTAQESAHRLVKETDEFDQLYKQYVGRVYKQCLSFTKDSNQAEDFTHDIFMKVYARIADFKQQSAVSTWLYSITRNHCLDQLKSRKYTAESPLAEDMDYAETPTEDDRMTRLQAFINTLPAEEVQLLRLKYEQQVTCKELARQFNLTESAVKMRLKRLKEKVMTLYEQSAME</sequence>
<evidence type="ECO:0000256" key="4">
    <source>
        <dbReference type="ARBA" id="ARBA00023125"/>
    </source>
</evidence>
<dbReference type="Pfam" id="PF04542">
    <property type="entry name" value="Sigma70_r2"/>
    <property type="match status" value="1"/>
</dbReference>
<dbReference type="InterPro" id="IPR007627">
    <property type="entry name" value="RNA_pol_sigma70_r2"/>
</dbReference>
<evidence type="ECO:0000256" key="1">
    <source>
        <dbReference type="ARBA" id="ARBA00010641"/>
    </source>
</evidence>
<evidence type="ECO:0000256" key="5">
    <source>
        <dbReference type="ARBA" id="ARBA00023163"/>
    </source>
</evidence>
<dbReference type="Pfam" id="PF08281">
    <property type="entry name" value="Sigma70_r4_2"/>
    <property type="match status" value="1"/>
</dbReference>
<comment type="similarity">
    <text evidence="1">Belongs to the sigma-70 factor family. ECF subfamily.</text>
</comment>
<dbReference type="PANTHER" id="PTHR43133:SF8">
    <property type="entry name" value="RNA POLYMERASE SIGMA FACTOR HI_1459-RELATED"/>
    <property type="match status" value="1"/>
</dbReference>
<dbReference type="InterPro" id="IPR039425">
    <property type="entry name" value="RNA_pol_sigma-70-like"/>
</dbReference>
<keyword evidence="9" id="KW-1185">Reference proteome</keyword>
<dbReference type="Gene3D" id="1.10.1740.10">
    <property type="match status" value="1"/>
</dbReference>
<dbReference type="Proteomes" id="UP001500936">
    <property type="component" value="Unassembled WGS sequence"/>
</dbReference>
<dbReference type="InterPro" id="IPR013324">
    <property type="entry name" value="RNA_pol_sigma_r3/r4-like"/>
</dbReference>
<organism evidence="8 9">
    <name type="scientific">Nibrella viscosa</name>
    <dbReference type="NCBI Taxonomy" id="1084524"/>
    <lineage>
        <taxon>Bacteria</taxon>
        <taxon>Pseudomonadati</taxon>
        <taxon>Bacteroidota</taxon>
        <taxon>Cytophagia</taxon>
        <taxon>Cytophagales</taxon>
        <taxon>Spirosomataceae</taxon>
        <taxon>Nibrella</taxon>
    </lineage>
</organism>
<name>A0ABP8KRT4_9BACT</name>
<keyword evidence="2" id="KW-0805">Transcription regulation</keyword>
<evidence type="ECO:0000313" key="9">
    <source>
        <dbReference type="Proteomes" id="UP001500936"/>
    </source>
</evidence>
<dbReference type="RefSeq" id="WP_345269948.1">
    <property type="nucleotide sequence ID" value="NZ_BAABHB010000010.1"/>
</dbReference>
<dbReference type="EMBL" id="BAABHB010000010">
    <property type="protein sequence ID" value="GAA4413588.1"/>
    <property type="molecule type" value="Genomic_DNA"/>
</dbReference>
<evidence type="ECO:0000256" key="3">
    <source>
        <dbReference type="ARBA" id="ARBA00023082"/>
    </source>
</evidence>
<proteinExistence type="inferred from homology"/>
<reference evidence="9" key="1">
    <citation type="journal article" date="2019" name="Int. J. Syst. Evol. Microbiol.">
        <title>The Global Catalogue of Microorganisms (GCM) 10K type strain sequencing project: providing services to taxonomists for standard genome sequencing and annotation.</title>
        <authorList>
            <consortium name="The Broad Institute Genomics Platform"/>
            <consortium name="The Broad Institute Genome Sequencing Center for Infectious Disease"/>
            <person name="Wu L."/>
            <person name="Ma J."/>
        </authorList>
    </citation>
    <scope>NUCLEOTIDE SEQUENCE [LARGE SCALE GENOMIC DNA]</scope>
    <source>
        <strain evidence="9">JCM 17925</strain>
    </source>
</reference>